<sequence>MQAEGLESTLAPGGSWPLERLPEELLREVLDHLHSDSDKTTLKACSQACHRWCTYVTPSLFRRLSWPPCYFAWEDAFLQVPWTEECSCREKAAFGTLATLLSSSPRVRQAVRELRFRARCKVDLTLTMKTLHAIVEHLPRLDILELSDLWVATIPAVAAWRPARGKSLGEVRLAGDSRSTDVAPQVLKLFDCVGKLVMASFDAAAGCTSFRDDGQSAAVRVPALVVDFEEDGYAGWLDAPGGGMREFCSYLDAPSLRDLVLCHPFAPHMEPLTISWPALSSLSYVLGKHTPTLSQEASHSLESLTLGIRLPSKARNVQEWVKLSWDWMLRDLEALPAANINELGIVFLTAYFLEVQFADGFDMSLQSRDWGALERVILRRFPQIRAIYVQVGSHTRGRKGQIAERCDEVVKRVTRTRFTSRLSQFLDGGGGAQNFASVHHQYDTEYLT</sequence>
<proteinExistence type="predicted"/>
<organism evidence="2 3">
    <name type="scientific">Phanerochaete carnosa (strain HHB-10118-sp)</name>
    <name type="common">White-rot fungus</name>
    <name type="synonym">Peniophora carnosa</name>
    <dbReference type="NCBI Taxonomy" id="650164"/>
    <lineage>
        <taxon>Eukaryota</taxon>
        <taxon>Fungi</taxon>
        <taxon>Dikarya</taxon>
        <taxon>Basidiomycota</taxon>
        <taxon>Agaricomycotina</taxon>
        <taxon>Agaricomycetes</taxon>
        <taxon>Polyporales</taxon>
        <taxon>Phanerochaetaceae</taxon>
        <taxon>Phanerochaete</taxon>
    </lineage>
</organism>
<evidence type="ECO:0000259" key="1">
    <source>
        <dbReference type="PROSITE" id="PS50181"/>
    </source>
</evidence>
<gene>
    <name evidence="2" type="ORF">PHACADRAFT_212289</name>
</gene>
<dbReference type="AlphaFoldDB" id="K5VJW5"/>
<dbReference type="HOGENOM" id="CLU_611255_0_0_1"/>
<dbReference type="Gene3D" id="3.80.10.10">
    <property type="entry name" value="Ribonuclease Inhibitor"/>
    <property type="match status" value="1"/>
</dbReference>
<dbReference type="PROSITE" id="PS50181">
    <property type="entry name" value="FBOX"/>
    <property type="match status" value="1"/>
</dbReference>
<dbReference type="InterPro" id="IPR036047">
    <property type="entry name" value="F-box-like_dom_sf"/>
</dbReference>
<dbReference type="OrthoDB" id="10553640at2759"/>
<evidence type="ECO:0000313" key="3">
    <source>
        <dbReference type="Proteomes" id="UP000008370"/>
    </source>
</evidence>
<dbReference type="InterPro" id="IPR032675">
    <property type="entry name" value="LRR_dom_sf"/>
</dbReference>
<protein>
    <recommendedName>
        <fullName evidence="1">F-box domain-containing protein</fullName>
    </recommendedName>
</protein>
<evidence type="ECO:0000313" key="2">
    <source>
        <dbReference type="EMBL" id="EKM51658.1"/>
    </source>
</evidence>
<dbReference type="EMBL" id="JH930476">
    <property type="protein sequence ID" value="EKM51658.1"/>
    <property type="molecule type" value="Genomic_DNA"/>
</dbReference>
<feature type="domain" description="F-box" evidence="1">
    <location>
        <begin position="15"/>
        <end position="64"/>
    </location>
</feature>
<dbReference type="InParanoid" id="K5VJW5"/>
<dbReference type="Pfam" id="PF12937">
    <property type="entry name" value="F-box-like"/>
    <property type="match status" value="1"/>
</dbReference>
<dbReference type="GeneID" id="18913218"/>
<dbReference type="SUPFAM" id="SSF81383">
    <property type="entry name" value="F-box domain"/>
    <property type="match status" value="1"/>
</dbReference>
<reference evidence="2 3" key="1">
    <citation type="journal article" date="2012" name="BMC Genomics">
        <title>Comparative genomics of the white-rot fungi, Phanerochaete carnosa and P. chrysosporium, to elucidate the genetic basis of the distinct wood types they colonize.</title>
        <authorList>
            <person name="Suzuki H."/>
            <person name="MacDonald J."/>
            <person name="Syed K."/>
            <person name="Salamov A."/>
            <person name="Hori C."/>
            <person name="Aerts A."/>
            <person name="Henrissat B."/>
            <person name="Wiebenga A."/>
            <person name="vanKuyk P.A."/>
            <person name="Barry K."/>
            <person name="Lindquist E."/>
            <person name="LaButti K."/>
            <person name="Lapidus A."/>
            <person name="Lucas S."/>
            <person name="Coutinho P."/>
            <person name="Gong Y."/>
            <person name="Samejima M."/>
            <person name="Mahadevan R."/>
            <person name="Abou-Zaid M."/>
            <person name="de Vries R.P."/>
            <person name="Igarashi K."/>
            <person name="Yadav J.S."/>
            <person name="Grigoriev I.V."/>
            <person name="Master E.R."/>
        </authorList>
    </citation>
    <scope>NUCLEOTIDE SEQUENCE [LARGE SCALE GENOMIC DNA]</scope>
    <source>
        <strain evidence="2 3">HHB-10118-sp</strain>
    </source>
</reference>
<dbReference type="InterPro" id="IPR001810">
    <property type="entry name" value="F-box_dom"/>
</dbReference>
<accession>K5VJW5</accession>
<keyword evidence="3" id="KW-1185">Reference proteome</keyword>
<name>K5VJW5_PHACS</name>
<dbReference type="RefSeq" id="XP_007399465.1">
    <property type="nucleotide sequence ID" value="XM_007399403.1"/>
</dbReference>
<dbReference type="KEGG" id="pco:PHACADRAFT_212289"/>
<dbReference type="Proteomes" id="UP000008370">
    <property type="component" value="Unassembled WGS sequence"/>
</dbReference>